<evidence type="ECO:0000313" key="1">
    <source>
        <dbReference type="EMBL" id="WXA91447.1"/>
    </source>
</evidence>
<reference evidence="1 2" key="1">
    <citation type="submission" date="2021-12" db="EMBL/GenBank/DDBJ databases">
        <title>Discovery of the Pendulisporaceae a myxobacterial family with distinct sporulation behavior and unique specialized metabolism.</title>
        <authorList>
            <person name="Garcia R."/>
            <person name="Popoff A."/>
            <person name="Bader C.D."/>
            <person name="Loehr J."/>
            <person name="Walesch S."/>
            <person name="Walt C."/>
            <person name="Boldt J."/>
            <person name="Bunk B."/>
            <person name="Haeckl F.J.F.P.J."/>
            <person name="Gunesch A.P."/>
            <person name="Birkelbach J."/>
            <person name="Nuebel U."/>
            <person name="Pietschmann T."/>
            <person name="Bach T."/>
            <person name="Mueller R."/>
        </authorList>
    </citation>
    <scope>NUCLEOTIDE SEQUENCE [LARGE SCALE GENOMIC DNA]</scope>
    <source>
        <strain evidence="1 2">MSr12523</strain>
    </source>
</reference>
<evidence type="ECO:0000313" key="2">
    <source>
        <dbReference type="Proteomes" id="UP001379533"/>
    </source>
</evidence>
<gene>
    <name evidence="1" type="ORF">LZC95_33940</name>
</gene>
<sequence>MYICDACVGLCQRILTGKPTAAFASWQSMTDEELLDALPAAEAAVHATAEKLHEHVDMLRARNVSWERIATALGVSRQAAWERFSREN</sequence>
<keyword evidence="2" id="KW-1185">Reference proteome</keyword>
<name>A0ABZ2K2N5_9BACT</name>
<evidence type="ECO:0008006" key="3">
    <source>
        <dbReference type="Google" id="ProtNLM"/>
    </source>
</evidence>
<proteinExistence type="predicted"/>
<organism evidence="1 2">
    <name type="scientific">Pendulispora brunnea</name>
    <dbReference type="NCBI Taxonomy" id="2905690"/>
    <lineage>
        <taxon>Bacteria</taxon>
        <taxon>Pseudomonadati</taxon>
        <taxon>Myxococcota</taxon>
        <taxon>Myxococcia</taxon>
        <taxon>Myxococcales</taxon>
        <taxon>Sorangiineae</taxon>
        <taxon>Pendulisporaceae</taxon>
        <taxon>Pendulispora</taxon>
    </lineage>
</organism>
<accession>A0ABZ2K2N5</accession>
<dbReference type="Proteomes" id="UP001379533">
    <property type="component" value="Chromosome"/>
</dbReference>
<protein>
    <recommendedName>
        <fullName evidence="3">ClpX-type ZB domain-containing protein</fullName>
    </recommendedName>
</protein>
<dbReference type="EMBL" id="CP089982">
    <property type="protein sequence ID" value="WXA91447.1"/>
    <property type="molecule type" value="Genomic_DNA"/>
</dbReference>